<dbReference type="OrthoDB" id="10258445at2759"/>
<dbReference type="GO" id="GO:0022904">
    <property type="term" value="P:respiratory electron transport chain"/>
    <property type="evidence" value="ECO:0007669"/>
    <property type="project" value="TreeGrafter"/>
</dbReference>
<name>A0A7R9M703_9ACAR</name>
<proteinExistence type="inferred from homology"/>
<accession>A0A7R9M703</accession>
<dbReference type="InterPro" id="IPR045296">
    <property type="entry name" value="Complex1_LYR_ETFRF1_LYRM5"/>
</dbReference>
<evidence type="ECO:0000313" key="3">
    <source>
        <dbReference type="Proteomes" id="UP000728032"/>
    </source>
</evidence>
<evidence type="ECO:0000256" key="1">
    <source>
        <dbReference type="ARBA" id="ARBA00009508"/>
    </source>
</evidence>
<dbReference type="EMBL" id="CAJPVJ010008435">
    <property type="protein sequence ID" value="CAG2171927.1"/>
    <property type="molecule type" value="Genomic_DNA"/>
</dbReference>
<dbReference type="Pfam" id="PF13233">
    <property type="entry name" value="Complex1_LYR_2"/>
    <property type="match status" value="1"/>
</dbReference>
<dbReference type="GO" id="GO:0005739">
    <property type="term" value="C:mitochondrion"/>
    <property type="evidence" value="ECO:0007669"/>
    <property type="project" value="TreeGrafter"/>
</dbReference>
<evidence type="ECO:0008006" key="4">
    <source>
        <dbReference type="Google" id="ProtNLM"/>
    </source>
</evidence>
<comment type="similarity">
    <text evidence="1">Belongs to the complex I LYR family.</text>
</comment>
<dbReference type="PANTHER" id="PTHR21024">
    <property type="entry name" value="GROWTH HORMONE-INDUCIBLE SOLUBLE PROTEIN-RELATED"/>
    <property type="match status" value="1"/>
</dbReference>
<sequence length="95" mass="11518">MSQKSRVLNLYKTLLYMGREYPLGYQYFRDRCHKAFAKNRNESNGETIEAMIKRGEFVVKEIEALYRLKKYRTLRKRYYKEELEPTAPPRGMDLK</sequence>
<dbReference type="CDD" id="cd20265">
    <property type="entry name" value="Complex1_LYR_ETFRF1_LYRM5"/>
    <property type="match status" value="1"/>
</dbReference>
<dbReference type="AlphaFoldDB" id="A0A7R9M703"/>
<dbReference type="PANTHER" id="PTHR21024:SF0">
    <property type="entry name" value="ELECTRON TRANSFER FLAVOPROTEIN REGULATORY FACTOR 1"/>
    <property type="match status" value="1"/>
</dbReference>
<dbReference type="InterPro" id="IPR052000">
    <property type="entry name" value="ETFRF1"/>
</dbReference>
<dbReference type="Proteomes" id="UP000728032">
    <property type="component" value="Unassembled WGS sequence"/>
</dbReference>
<evidence type="ECO:0000313" key="2">
    <source>
        <dbReference type="EMBL" id="CAD7654740.1"/>
    </source>
</evidence>
<dbReference type="EMBL" id="OC923260">
    <property type="protein sequence ID" value="CAD7654740.1"/>
    <property type="molecule type" value="Genomic_DNA"/>
</dbReference>
<gene>
    <name evidence="2" type="ORF">ONB1V03_LOCUS11385</name>
</gene>
<dbReference type="GO" id="GO:0090324">
    <property type="term" value="P:negative regulation of oxidative phosphorylation"/>
    <property type="evidence" value="ECO:0007669"/>
    <property type="project" value="InterPro"/>
</dbReference>
<organism evidence="2">
    <name type="scientific">Oppiella nova</name>
    <dbReference type="NCBI Taxonomy" id="334625"/>
    <lineage>
        <taxon>Eukaryota</taxon>
        <taxon>Metazoa</taxon>
        <taxon>Ecdysozoa</taxon>
        <taxon>Arthropoda</taxon>
        <taxon>Chelicerata</taxon>
        <taxon>Arachnida</taxon>
        <taxon>Acari</taxon>
        <taxon>Acariformes</taxon>
        <taxon>Sarcoptiformes</taxon>
        <taxon>Oribatida</taxon>
        <taxon>Brachypylina</taxon>
        <taxon>Oppioidea</taxon>
        <taxon>Oppiidae</taxon>
        <taxon>Oppiella</taxon>
    </lineage>
</organism>
<reference evidence="2" key="1">
    <citation type="submission" date="2020-11" db="EMBL/GenBank/DDBJ databases">
        <authorList>
            <person name="Tran Van P."/>
        </authorList>
    </citation>
    <scope>NUCLEOTIDE SEQUENCE</scope>
</reference>
<keyword evidence="3" id="KW-1185">Reference proteome</keyword>
<protein>
    <recommendedName>
        <fullName evidence="4">LYR motif-containing protein 5</fullName>
    </recommendedName>
</protein>